<organism evidence="1 2">
    <name type="scientific">Oryzias sinensis</name>
    <name type="common">Chinese medaka</name>
    <dbReference type="NCBI Taxonomy" id="183150"/>
    <lineage>
        <taxon>Eukaryota</taxon>
        <taxon>Metazoa</taxon>
        <taxon>Chordata</taxon>
        <taxon>Craniata</taxon>
        <taxon>Vertebrata</taxon>
        <taxon>Euteleostomi</taxon>
        <taxon>Actinopterygii</taxon>
        <taxon>Neopterygii</taxon>
        <taxon>Teleostei</taxon>
        <taxon>Neoteleostei</taxon>
        <taxon>Acanthomorphata</taxon>
        <taxon>Ovalentaria</taxon>
        <taxon>Atherinomorphae</taxon>
        <taxon>Beloniformes</taxon>
        <taxon>Adrianichthyidae</taxon>
        <taxon>Oryziinae</taxon>
        <taxon>Oryzias</taxon>
    </lineage>
</organism>
<dbReference type="Proteomes" id="UP000694383">
    <property type="component" value="Unplaced"/>
</dbReference>
<protein>
    <submittedName>
        <fullName evidence="1">Uncharacterized protein</fullName>
    </submittedName>
</protein>
<reference evidence="1" key="2">
    <citation type="submission" date="2025-09" db="UniProtKB">
        <authorList>
            <consortium name="Ensembl"/>
        </authorList>
    </citation>
    <scope>IDENTIFICATION</scope>
</reference>
<evidence type="ECO:0000313" key="1">
    <source>
        <dbReference type="Ensembl" id="ENSOSIP00000049831.1"/>
    </source>
</evidence>
<sequence>MTGTWKTRVCFPGAAMSFIRWQYLPLDRLIPPPSLSKQEVPTGSKKSISHTPLLRIKQLLPSHSTCQNNVSCFDTILSTASC</sequence>
<keyword evidence="2" id="KW-1185">Reference proteome</keyword>
<proteinExistence type="predicted"/>
<evidence type="ECO:0000313" key="2">
    <source>
        <dbReference type="Proteomes" id="UP000694383"/>
    </source>
</evidence>
<reference evidence="1" key="1">
    <citation type="submission" date="2025-08" db="UniProtKB">
        <authorList>
            <consortium name="Ensembl"/>
        </authorList>
    </citation>
    <scope>IDENTIFICATION</scope>
</reference>
<accession>A0A8C8E390</accession>
<dbReference type="Ensembl" id="ENSOSIT00000052345.1">
    <property type="protein sequence ID" value="ENSOSIP00000049831.1"/>
    <property type="gene ID" value="ENSOSIG00000023299.1"/>
</dbReference>
<dbReference type="AlphaFoldDB" id="A0A8C8E390"/>
<name>A0A8C8E390_9TELE</name>